<accession>A0A4R2K3N8</accession>
<sequence>MPRLIHLNGPPAIGKSTLAERYVDDHPALLRMYDDLTAVLRARPDAIVIETEHGAVDDAYAAVIAALAQGS</sequence>
<organism evidence="1 2">
    <name type="scientific">Actinocrispum wychmicini</name>
    <dbReference type="NCBI Taxonomy" id="1213861"/>
    <lineage>
        <taxon>Bacteria</taxon>
        <taxon>Bacillati</taxon>
        <taxon>Actinomycetota</taxon>
        <taxon>Actinomycetes</taxon>
        <taxon>Pseudonocardiales</taxon>
        <taxon>Pseudonocardiaceae</taxon>
        <taxon>Actinocrispum</taxon>
    </lineage>
</organism>
<dbReference type="RefSeq" id="WP_132116264.1">
    <property type="nucleotide sequence ID" value="NZ_SLWS01000003.1"/>
</dbReference>
<dbReference type="SUPFAM" id="SSF52540">
    <property type="entry name" value="P-loop containing nucleoside triphosphate hydrolases"/>
    <property type="match status" value="1"/>
</dbReference>
<dbReference type="EMBL" id="SLWS01000003">
    <property type="protein sequence ID" value="TCO60925.1"/>
    <property type="molecule type" value="Genomic_DNA"/>
</dbReference>
<dbReference type="Proteomes" id="UP000295680">
    <property type="component" value="Unassembled WGS sequence"/>
</dbReference>
<dbReference type="AlphaFoldDB" id="A0A4R2K3N8"/>
<evidence type="ECO:0008006" key="3">
    <source>
        <dbReference type="Google" id="ProtNLM"/>
    </source>
</evidence>
<proteinExistence type="predicted"/>
<evidence type="ECO:0000313" key="1">
    <source>
        <dbReference type="EMBL" id="TCO60925.1"/>
    </source>
</evidence>
<keyword evidence="2" id="KW-1185">Reference proteome</keyword>
<dbReference type="Gene3D" id="3.40.50.300">
    <property type="entry name" value="P-loop containing nucleotide triphosphate hydrolases"/>
    <property type="match status" value="1"/>
</dbReference>
<comment type="caution">
    <text evidence="1">The sequence shown here is derived from an EMBL/GenBank/DDBJ whole genome shotgun (WGS) entry which is preliminary data.</text>
</comment>
<protein>
    <recommendedName>
        <fullName evidence="3">AAA domain-containing protein</fullName>
    </recommendedName>
</protein>
<gene>
    <name evidence="1" type="ORF">EV192_103507</name>
</gene>
<reference evidence="1 2" key="1">
    <citation type="submission" date="2019-03" db="EMBL/GenBank/DDBJ databases">
        <title>Genomic Encyclopedia of Type Strains, Phase IV (KMG-IV): sequencing the most valuable type-strain genomes for metagenomic binning, comparative biology and taxonomic classification.</title>
        <authorList>
            <person name="Goeker M."/>
        </authorList>
    </citation>
    <scope>NUCLEOTIDE SEQUENCE [LARGE SCALE GENOMIC DNA]</scope>
    <source>
        <strain evidence="1 2">DSM 45934</strain>
    </source>
</reference>
<evidence type="ECO:0000313" key="2">
    <source>
        <dbReference type="Proteomes" id="UP000295680"/>
    </source>
</evidence>
<dbReference type="OrthoDB" id="7837405at2"/>
<dbReference type="InterPro" id="IPR027417">
    <property type="entry name" value="P-loop_NTPase"/>
</dbReference>
<name>A0A4R2K3N8_9PSEU</name>